<evidence type="ECO:0000256" key="1">
    <source>
        <dbReference type="ARBA" id="ARBA00022448"/>
    </source>
</evidence>
<protein>
    <recommendedName>
        <fullName evidence="9">Protein lin-10</fullName>
    </recommendedName>
</protein>
<keyword evidence="8" id="KW-1185">Reference proteome</keyword>
<dbReference type="SUPFAM" id="SSF50156">
    <property type="entry name" value="PDZ domain-like"/>
    <property type="match status" value="2"/>
</dbReference>
<feature type="region of interest" description="Disordered" evidence="4">
    <location>
        <begin position="638"/>
        <end position="792"/>
    </location>
</feature>
<feature type="compositionally biased region" description="Polar residues" evidence="4">
    <location>
        <begin position="555"/>
        <end position="567"/>
    </location>
</feature>
<dbReference type="Gene3D" id="2.30.29.30">
    <property type="entry name" value="Pleckstrin-homology domain (PH domain)/Phosphotyrosine-binding domain (PTB)"/>
    <property type="match status" value="2"/>
</dbReference>
<feature type="compositionally biased region" description="Polar residues" evidence="4">
    <location>
        <begin position="726"/>
        <end position="735"/>
    </location>
</feature>
<dbReference type="GO" id="GO:0043197">
    <property type="term" value="C:dendritic spine"/>
    <property type="evidence" value="ECO:0007669"/>
    <property type="project" value="TreeGrafter"/>
</dbReference>
<dbReference type="AlphaFoldDB" id="A0AAV8ZSV0"/>
<dbReference type="InterPro" id="IPR051230">
    <property type="entry name" value="APP-Binding"/>
</dbReference>
<keyword evidence="3" id="KW-0677">Repeat</keyword>
<dbReference type="InterPro" id="IPR036034">
    <property type="entry name" value="PDZ_sf"/>
</dbReference>
<dbReference type="EMBL" id="JANEYF010000419">
    <property type="protein sequence ID" value="KAJ8970006.1"/>
    <property type="molecule type" value="Genomic_DNA"/>
</dbReference>
<dbReference type="InterPro" id="IPR001478">
    <property type="entry name" value="PDZ"/>
</dbReference>
<comment type="caution">
    <text evidence="7">The sequence shown here is derived from an EMBL/GenBank/DDBJ whole genome shotgun (WGS) entry which is preliminary data.</text>
</comment>
<evidence type="ECO:0000256" key="3">
    <source>
        <dbReference type="ARBA" id="ARBA00022737"/>
    </source>
</evidence>
<dbReference type="PANTHER" id="PTHR12345">
    <property type="entry name" value="SYNTENIN RELATED"/>
    <property type="match status" value="1"/>
</dbReference>
<dbReference type="Proteomes" id="UP001162156">
    <property type="component" value="Unassembled WGS sequence"/>
</dbReference>
<reference evidence="7" key="1">
    <citation type="journal article" date="2023" name="Insect Mol. Biol.">
        <title>Genome sequencing provides insights into the evolution of gene families encoding plant cell wall-degrading enzymes in longhorned beetles.</title>
        <authorList>
            <person name="Shin N.R."/>
            <person name="Okamura Y."/>
            <person name="Kirsch R."/>
            <person name="Pauchet Y."/>
        </authorList>
    </citation>
    <scope>NUCLEOTIDE SEQUENCE</scope>
    <source>
        <strain evidence="7">RBIC_L_NR</strain>
    </source>
</reference>
<feature type="domain" description="PDZ" evidence="6">
    <location>
        <begin position="1072"/>
        <end position="1127"/>
    </location>
</feature>
<dbReference type="Pfam" id="PF00595">
    <property type="entry name" value="PDZ"/>
    <property type="match status" value="2"/>
</dbReference>
<dbReference type="SMART" id="SM00462">
    <property type="entry name" value="PTB"/>
    <property type="match status" value="1"/>
</dbReference>
<feature type="domain" description="PDZ" evidence="6">
    <location>
        <begin position="1133"/>
        <end position="1209"/>
    </location>
</feature>
<dbReference type="SUPFAM" id="SSF50729">
    <property type="entry name" value="PH domain-like"/>
    <property type="match status" value="2"/>
</dbReference>
<gene>
    <name evidence="7" type="ORF">NQ314_001435</name>
</gene>
<keyword evidence="1" id="KW-0813">Transport</keyword>
<name>A0AAV8ZSV0_9CUCU</name>
<evidence type="ECO:0000259" key="5">
    <source>
        <dbReference type="PROSITE" id="PS01179"/>
    </source>
</evidence>
<dbReference type="Gene3D" id="2.30.42.10">
    <property type="match status" value="2"/>
</dbReference>
<dbReference type="FunFam" id="2.30.42.10:FF:000007">
    <property type="entry name" value="Amyloid beta A4 protein-binding family A member"/>
    <property type="match status" value="1"/>
</dbReference>
<evidence type="ECO:0000313" key="8">
    <source>
        <dbReference type="Proteomes" id="UP001162156"/>
    </source>
</evidence>
<dbReference type="CDD" id="cd06793">
    <property type="entry name" value="PDZ2_APBA1_3-like"/>
    <property type="match status" value="1"/>
</dbReference>
<evidence type="ECO:0000259" key="6">
    <source>
        <dbReference type="PROSITE" id="PS50106"/>
    </source>
</evidence>
<feature type="region of interest" description="Disordered" evidence="4">
    <location>
        <begin position="555"/>
        <end position="575"/>
    </location>
</feature>
<feature type="compositionally biased region" description="Polar residues" evidence="4">
    <location>
        <begin position="749"/>
        <end position="776"/>
    </location>
</feature>
<keyword evidence="2" id="KW-0597">Phosphoprotein</keyword>
<feature type="compositionally biased region" description="Acidic residues" evidence="4">
    <location>
        <begin position="682"/>
        <end position="691"/>
    </location>
</feature>
<dbReference type="GO" id="GO:0007268">
    <property type="term" value="P:chemical synaptic transmission"/>
    <property type="evidence" value="ECO:0007669"/>
    <property type="project" value="TreeGrafter"/>
</dbReference>
<dbReference type="PANTHER" id="PTHR12345:SF16">
    <property type="entry name" value="X11L, ISOFORM F-RELATED"/>
    <property type="match status" value="1"/>
</dbReference>
<dbReference type="PROSITE" id="PS01179">
    <property type="entry name" value="PID"/>
    <property type="match status" value="1"/>
</dbReference>
<sequence length="1223" mass="135762">MTSLTLALDNIDVSENTEQISKLFPKCRPRSDINLNPIIASGRDHECIDNTTNTVMNIDSENDRWIADSSCNVSRDNISQLNSTNSDDIIEHKHSGGTYKLRDSRIIEIAGGREIYSQSRTKALRKSRISLANEDGEKKNLKSPMRQGVWELRGLSEAKKLRNSRDYTETVFSSEVCSVTHENQNEENSVEKSSPINMTFPGEVVVFDDIGETWHTETNKRIDDEHNHTAIKSFNSNDTDSEKVTKVIGNLPIAVYEGSPRRYGQRHMESNFSHPQLPSAQSLLASPSVYPPRPGFPQRIVSTPSPIENDCTLNIENNSYNKKTSSSPPNTSTFDYLYEFSETRKVLEEFFKCPPPEEENRLEVEFQDLEYELRRQASDSGNSYVGQRLAKNLPGENEFCTRIDSPQKCLNNANIPSIQDHDITEHENNFLDLSIGTGSSGDLGETEVGLQVGHSRNFTLSPETTDCDSNCGDLDSEVSLMLMENDMGPSGGLLGSSTDLAIPSDCLRLYSSMPVLEDGLSSGHASDTDNNNPTVMLMKRQITEIEREINQGICKSNQTSNKPSENGLSPKIDCHNTSPIDINGCVNSYEEPMVTSQTDSLEKTPPPPAPAPHRLMQGEKSSDVEAAIKDIRLTLQRTKTLPLQRHPEEDSEENAASPIWVPRQRGMSTASGDSERKVNSGGEEEENDTDLETDRLLGQQRTDDQGFYDDKGWRKPKSRTIMPPLSLSNPKQILNTMDEGTLPLVPPETQISEPPSPTAVSDKSQSPQSQKGSISSNKLKKDKDNKKKGRNKEDVIQRSVLIEGVLFRARYLGSTQLVCEGQPTKTTRMMQAEEAVSRIKEVSNQMIQSYGPQYVLSSPESGSIEDESQMGPELESITENIVEEGSPHFNESTVGIGPAGTVFRLHFLGSVEVDEEGGRKRRKRLKKNMVEVAVTKIKAPDGESQPSTEVDLFISTEKIMVLNTDLKEIMMDHALRTISYIADIGDLVVLMARRRFVPHEMEDAPKINRTPKMICHVFGKRRSSANGIEDHSFVKEMDYQEVLNSQEIFGDELQMFAKKEMQKEVVVPKAKANLAPSGAAARCGQLNIGDQIIAINGVSLVGLPLSTCQTYIKNSKNQTVVKLTVVPCAPVVEVKIKRPDTKYQLGFSVQNGVICSLLRGGIAERGGVRVGHRIIEINNQSVVAVPHEKIVNLLATSVGEILMKTMPTSMFRLLTGQENPVYI</sequence>
<evidence type="ECO:0000256" key="4">
    <source>
        <dbReference type="SAM" id="MobiDB-lite"/>
    </source>
</evidence>
<dbReference type="InterPro" id="IPR011993">
    <property type="entry name" value="PH-like_dom_sf"/>
</dbReference>
<dbReference type="GO" id="GO:0005886">
    <property type="term" value="C:plasma membrane"/>
    <property type="evidence" value="ECO:0007669"/>
    <property type="project" value="TreeGrafter"/>
</dbReference>
<evidence type="ECO:0000313" key="7">
    <source>
        <dbReference type="EMBL" id="KAJ8970006.1"/>
    </source>
</evidence>
<dbReference type="GO" id="GO:0005737">
    <property type="term" value="C:cytoplasm"/>
    <property type="evidence" value="ECO:0007669"/>
    <property type="project" value="TreeGrafter"/>
</dbReference>
<accession>A0AAV8ZSV0</accession>
<dbReference type="SMART" id="SM00228">
    <property type="entry name" value="PDZ"/>
    <property type="match status" value="2"/>
</dbReference>
<feature type="domain" description="PID" evidence="5">
    <location>
        <begin position="903"/>
        <end position="1018"/>
    </location>
</feature>
<feature type="compositionally biased region" description="Basic and acidic residues" evidence="4">
    <location>
        <begin position="779"/>
        <end position="792"/>
    </location>
</feature>
<evidence type="ECO:0008006" key="9">
    <source>
        <dbReference type="Google" id="ProtNLM"/>
    </source>
</evidence>
<evidence type="ECO:0000256" key="2">
    <source>
        <dbReference type="ARBA" id="ARBA00022553"/>
    </source>
</evidence>
<proteinExistence type="predicted"/>
<feature type="region of interest" description="Disordered" evidence="4">
    <location>
        <begin position="284"/>
        <end position="308"/>
    </location>
</feature>
<dbReference type="InterPro" id="IPR006020">
    <property type="entry name" value="PTB/PI_dom"/>
</dbReference>
<feature type="compositionally biased region" description="Basic and acidic residues" evidence="4">
    <location>
        <begin position="701"/>
        <end position="713"/>
    </location>
</feature>
<organism evidence="7 8">
    <name type="scientific">Rhamnusium bicolor</name>
    <dbReference type="NCBI Taxonomy" id="1586634"/>
    <lineage>
        <taxon>Eukaryota</taxon>
        <taxon>Metazoa</taxon>
        <taxon>Ecdysozoa</taxon>
        <taxon>Arthropoda</taxon>
        <taxon>Hexapoda</taxon>
        <taxon>Insecta</taxon>
        <taxon>Pterygota</taxon>
        <taxon>Neoptera</taxon>
        <taxon>Endopterygota</taxon>
        <taxon>Coleoptera</taxon>
        <taxon>Polyphaga</taxon>
        <taxon>Cucujiformia</taxon>
        <taxon>Chrysomeloidea</taxon>
        <taxon>Cerambycidae</taxon>
        <taxon>Lepturinae</taxon>
        <taxon>Rhagiini</taxon>
        <taxon>Rhamnusium</taxon>
    </lineage>
</organism>
<dbReference type="Pfam" id="PF00640">
    <property type="entry name" value="PID"/>
    <property type="match status" value="2"/>
</dbReference>
<dbReference type="PROSITE" id="PS50106">
    <property type="entry name" value="PDZ"/>
    <property type="match status" value="2"/>
</dbReference>
<feature type="region of interest" description="Disordered" evidence="4">
    <location>
        <begin position="593"/>
        <end position="623"/>
    </location>
</feature>